<name>A0A6A6CD18_ZASCE</name>
<sequence length="187" mass="19858">MAEATTVNDEENKPEDSSTKDTKPVAEILLNWFIQVTGLTAAVVFGVFSVLSWTNSRAAKEQANTANLLSFASICAQIKDNTSAFLSQTQDLCDLYSSATISALESYLNSSLPLPSSPSNPSGSGSARLSTGAIVGIVVGLSCVFVIVPVTFVAVHRLYSLVKLLQFLAFLCRVVGKPLVKANDLSH</sequence>
<dbReference type="Proteomes" id="UP000799537">
    <property type="component" value="Unassembled WGS sequence"/>
</dbReference>
<feature type="transmembrane region" description="Helical" evidence="2">
    <location>
        <begin position="32"/>
        <end position="53"/>
    </location>
</feature>
<evidence type="ECO:0000256" key="2">
    <source>
        <dbReference type="SAM" id="Phobius"/>
    </source>
</evidence>
<dbReference type="OrthoDB" id="10649670at2759"/>
<feature type="region of interest" description="Disordered" evidence="1">
    <location>
        <begin position="1"/>
        <end position="21"/>
    </location>
</feature>
<dbReference type="EMBL" id="ML993605">
    <property type="protein sequence ID" value="KAF2164100.1"/>
    <property type="molecule type" value="Genomic_DNA"/>
</dbReference>
<reference evidence="3" key="1">
    <citation type="journal article" date="2020" name="Stud. Mycol.">
        <title>101 Dothideomycetes genomes: a test case for predicting lifestyles and emergence of pathogens.</title>
        <authorList>
            <person name="Haridas S."/>
            <person name="Albert R."/>
            <person name="Binder M."/>
            <person name="Bloem J."/>
            <person name="Labutti K."/>
            <person name="Salamov A."/>
            <person name="Andreopoulos B."/>
            <person name="Baker S."/>
            <person name="Barry K."/>
            <person name="Bills G."/>
            <person name="Bluhm B."/>
            <person name="Cannon C."/>
            <person name="Castanera R."/>
            <person name="Culley D."/>
            <person name="Daum C."/>
            <person name="Ezra D."/>
            <person name="Gonzalez J."/>
            <person name="Henrissat B."/>
            <person name="Kuo A."/>
            <person name="Liang C."/>
            <person name="Lipzen A."/>
            <person name="Lutzoni F."/>
            <person name="Magnuson J."/>
            <person name="Mondo S."/>
            <person name="Nolan M."/>
            <person name="Ohm R."/>
            <person name="Pangilinan J."/>
            <person name="Park H.-J."/>
            <person name="Ramirez L."/>
            <person name="Alfaro M."/>
            <person name="Sun H."/>
            <person name="Tritt A."/>
            <person name="Yoshinaga Y."/>
            <person name="Zwiers L.-H."/>
            <person name="Turgeon B."/>
            <person name="Goodwin S."/>
            <person name="Spatafora J."/>
            <person name="Crous P."/>
            <person name="Grigoriev I."/>
        </authorList>
    </citation>
    <scope>NUCLEOTIDE SEQUENCE</scope>
    <source>
        <strain evidence="3">ATCC 36951</strain>
    </source>
</reference>
<evidence type="ECO:0000313" key="4">
    <source>
        <dbReference type="Proteomes" id="UP000799537"/>
    </source>
</evidence>
<feature type="transmembrane region" description="Helical" evidence="2">
    <location>
        <begin position="129"/>
        <end position="152"/>
    </location>
</feature>
<evidence type="ECO:0000256" key="1">
    <source>
        <dbReference type="SAM" id="MobiDB-lite"/>
    </source>
</evidence>
<accession>A0A6A6CD18</accession>
<dbReference type="GeneID" id="54560965"/>
<organism evidence="3 4">
    <name type="scientific">Zasmidium cellare ATCC 36951</name>
    <dbReference type="NCBI Taxonomy" id="1080233"/>
    <lineage>
        <taxon>Eukaryota</taxon>
        <taxon>Fungi</taxon>
        <taxon>Dikarya</taxon>
        <taxon>Ascomycota</taxon>
        <taxon>Pezizomycotina</taxon>
        <taxon>Dothideomycetes</taxon>
        <taxon>Dothideomycetidae</taxon>
        <taxon>Mycosphaerellales</taxon>
        <taxon>Mycosphaerellaceae</taxon>
        <taxon>Zasmidium</taxon>
    </lineage>
</organism>
<evidence type="ECO:0000313" key="3">
    <source>
        <dbReference type="EMBL" id="KAF2164100.1"/>
    </source>
</evidence>
<keyword evidence="2" id="KW-0812">Transmembrane</keyword>
<protein>
    <submittedName>
        <fullName evidence="3">Uncharacterized protein</fullName>
    </submittedName>
</protein>
<keyword evidence="2" id="KW-0472">Membrane</keyword>
<dbReference type="RefSeq" id="XP_033664989.1">
    <property type="nucleotide sequence ID" value="XM_033807693.1"/>
</dbReference>
<proteinExistence type="predicted"/>
<keyword evidence="4" id="KW-1185">Reference proteome</keyword>
<dbReference type="AlphaFoldDB" id="A0A6A6CD18"/>
<feature type="compositionally biased region" description="Basic and acidic residues" evidence="1">
    <location>
        <begin position="10"/>
        <end position="21"/>
    </location>
</feature>
<keyword evidence="2" id="KW-1133">Transmembrane helix</keyword>
<gene>
    <name evidence="3" type="ORF">M409DRAFT_25447</name>
</gene>